<dbReference type="Gene3D" id="1.10.630.10">
    <property type="entry name" value="Cytochrome P450"/>
    <property type="match status" value="1"/>
</dbReference>
<dbReference type="PANTHER" id="PTHR46696">
    <property type="entry name" value="P450, PUTATIVE (EUROFUNG)-RELATED"/>
    <property type="match status" value="1"/>
</dbReference>
<comment type="similarity">
    <text evidence="1">Belongs to the cytochrome P450 family.</text>
</comment>
<keyword evidence="8" id="KW-1185">Reference proteome</keyword>
<dbReference type="InterPro" id="IPR002397">
    <property type="entry name" value="Cyt_P450_B"/>
</dbReference>
<dbReference type="Pfam" id="PF00067">
    <property type="entry name" value="p450"/>
    <property type="match status" value="1"/>
</dbReference>
<evidence type="ECO:0000256" key="6">
    <source>
        <dbReference type="ARBA" id="ARBA00023033"/>
    </source>
</evidence>
<dbReference type="GO" id="GO:0004497">
    <property type="term" value="F:monooxygenase activity"/>
    <property type="evidence" value="ECO:0007669"/>
    <property type="project" value="UniProtKB-KW"/>
</dbReference>
<dbReference type="InterPro" id="IPR001128">
    <property type="entry name" value="Cyt_P450"/>
</dbReference>
<keyword evidence="6" id="KW-0503">Monooxygenase</keyword>
<evidence type="ECO:0000256" key="4">
    <source>
        <dbReference type="ARBA" id="ARBA00023002"/>
    </source>
</evidence>
<keyword evidence="2" id="KW-0349">Heme</keyword>
<dbReference type="CDD" id="cd11029">
    <property type="entry name" value="CYP107-like"/>
    <property type="match status" value="1"/>
</dbReference>
<evidence type="ECO:0000313" key="8">
    <source>
        <dbReference type="Proteomes" id="UP000185511"/>
    </source>
</evidence>
<protein>
    <submittedName>
        <fullName evidence="7">Cytochrome P450</fullName>
    </submittedName>
</protein>
<dbReference type="SUPFAM" id="SSF48264">
    <property type="entry name" value="Cytochrome P450"/>
    <property type="match status" value="1"/>
</dbReference>
<evidence type="ECO:0000256" key="5">
    <source>
        <dbReference type="ARBA" id="ARBA00023004"/>
    </source>
</evidence>
<keyword evidence="5" id="KW-0408">Iron</keyword>
<dbReference type="KEGG" id="acad:UA74_14280"/>
<dbReference type="GO" id="GO:0005506">
    <property type="term" value="F:iron ion binding"/>
    <property type="evidence" value="ECO:0007669"/>
    <property type="project" value="InterPro"/>
</dbReference>
<keyword evidence="3" id="KW-0479">Metal-binding</keyword>
<dbReference type="FunFam" id="1.10.630.10:FF:000018">
    <property type="entry name" value="Cytochrome P450 monooxygenase"/>
    <property type="match status" value="1"/>
</dbReference>
<dbReference type="GO" id="GO:0020037">
    <property type="term" value="F:heme binding"/>
    <property type="evidence" value="ECO:0007669"/>
    <property type="project" value="InterPro"/>
</dbReference>
<keyword evidence="4" id="KW-0560">Oxidoreductase</keyword>
<dbReference type="GO" id="GO:0016705">
    <property type="term" value="F:oxidoreductase activity, acting on paired donors, with incorporation or reduction of molecular oxygen"/>
    <property type="evidence" value="ECO:0007669"/>
    <property type="project" value="InterPro"/>
</dbReference>
<dbReference type="EMBL" id="CP016076">
    <property type="protein sequence ID" value="APU14914.1"/>
    <property type="molecule type" value="Genomic_DNA"/>
</dbReference>
<gene>
    <name evidence="7" type="ORF">UA74_14280</name>
</gene>
<proteinExistence type="inferred from homology"/>
<dbReference type="PRINTS" id="PR00359">
    <property type="entry name" value="BP450"/>
</dbReference>
<evidence type="ECO:0000256" key="1">
    <source>
        <dbReference type="ARBA" id="ARBA00010617"/>
    </source>
</evidence>
<reference evidence="8" key="1">
    <citation type="submission" date="2016-06" db="EMBL/GenBank/DDBJ databases">
        <title>Complete genome sequence of Actinoalloteichus fjordicus DSM 46855 (=ADI127-17), type strain of the new species Actinoalloteichus fjordicus.</title>
        <authorList>
            <person name="Ruckert C."/>
            <person name="Nouioui I."/>
            <person name="Willmese J."/>
            <person name="van Wezel G."/>
            <person name="Klenk H.-P."/>
            <person name="Kalinowski J."/>
            <person name="Zotchev S.B."/>
        </authorList>
    </citation>
    <scope>NUCLEOTIDE SEQUENCE [LARGE SCALE GENOMIC DNA]</scope>
    <source>
        <strain evidence="8">ADI127-7</strain>
    </source>
</reference>
<name>A0AAC9PRX7_9PSEU</name>
<dbReference type="Proteomes" id="UP000185511">
    <property type="component" value="Chromosome"/>
</dbReference>
<dbReference type="InterPro" id="IPR036396">
    <property type="entry name" value="Cyt_P450_sf"/>
</dbReference>
<dbReference type="AlphaFoldDB" id="A0AAC9PRX7"/>
<evidence type="ECO:0000256" key="2">
    <source>
        <dbReference type="ARBA" id="ARBA00022617"/>
    </source>
</evidence>
<organism evidence="7 8">
    <name type="scientific">Actinoalloteichus fjordicus</name>
    <dbReference type="NCBI Taxonomy" id="1612552"/>
    <lineage>
        <taxon>Bacteria</taxon>
        <taxon>Bacillati</taxon>
        <taxon>Actinomycetota</taxon>
        <taxon>Actinomycetes</taxon>
        <taxon>Pseudonocardiales</taxon>
        <taxon>Pseudonocardiaceae</taxon>
        <taxon>Actinoalloteichus</taxon>
    </lineage>
</organism>
<dbReference type="PANTHER" id="PTHR46696:SF1">
    <property type="entry name" value="CYTOCHROME P450 YJIB-RELATED"/>
    <property type="match status" value="1"/>
</dbReference>
<accession>A0AAC9PRX7</accession>
<evidence type="ECO:0000313" key="7">
    <source>
        <dbReference type="EMBL" id="APU14914.1"/>
    </source>
</evidence>
<sequence length="424" mass="46599">MTVIDPDTTGRDTVDILDPDLLRDPVSGYSRIREQAPSAWANVPGLGPMHLATRYADVRLVLNDPRFVMAAPQRAAGGPDPMELQLQARGVPPECMPYLRAGLTDTDGADHARLRTLVSRAFTVRRVAALRPRVVEITERLLDRLVETARAADDGVVDLLADFAYPLPIIVICELVGIPEADRYRWRRWSEVLVTGSGPEFGEALREMIAWTRELIEQRRAAPADDLISGLIHAQAVDGDRLDDVEMVSLILTLVIAGHETTAHLIGNGTAALLTHPEQYALLRRDPEITSRAVHELLRWCGPALAARMRYASEDLEVGGVVVRRGEAVMPMLVGANHDPRMFPEADRLDITRTPESGRRETHLAFAHGLHYCLGAALARQEGEVAFAALARRFPGLALAVEPTRLERPMAPGSLRLTALPVTL</sequence>
<evidence type="ECO:0000256" key="3">
    <source>
        <dbReference type="ARBA" id="ARBA00022723"/>
    </source>
</evidence>
<dbReference type="RefSeq" id="WP_075740683.1">
    <property type="nucleotide sequence ID" value="NZ_CP016076.1"/>
</dbReference>